<evidence type="ECO:0000256" key="2">
    <source>
        <dbReference type="ARBA" id="ARBA00022723"/>
    </source>
</evidence>
<dbReference type="GO" id="GO:0008448">
    <property type="term" value="F:N-acetylglucosamine-6-phosphate deacetylase activity"/>
    <property type="evidence" value="ECO:0007669"/>
    <property type="project" value="InterPro"/>
</dbReference>
<evidence type="ECO:0000256" key="4">
    <source>
        <dbReference type="ARBA" id="ARBA00023277"/>
    </source>
</evidence>
<evidence type="ECO:0000313" key="11">
    <source>
        <dbReference type="Proteomes" id="UP000182624"/>
    </source>
</evidence>
<dbReference type="CDD" id="cd00854">
    <property type="entry name" value="NagA"/>
    <property type="match status" value="1"/>
</dbReference>
<evidence type="ECO:0000313" key="10">
    <source>
        <dbReference type="EMBL" id="SFP57998.1"/>
    </source>
</evidence>
<dbReference type="AlphaFoldDB" id="A0A1I5RHI0"/>
<comment type="similarity">
    <text evidence="1 5">Belongs to the metallo-dependent hydrolases superfamily. NagA family.</text>
</comment>
<feature type="binding site" evidence="8">
    <location>
        <position position="146"/>
    </location>
    <ligand>
        <name>Zn(2+)</name>
        <dbReference type="ChEBI" id="CHEBI:29105"/>
    </ligand>
</feature>
<dbReference type="Proteomes" id="UP000182624">
    <property type="component" value="Unassembled WGS sequence"/>
</dbReference>
<keyword evidence="2 8" id="KW-0479">Metal-binding</keyword>
<protein>
    <submittedName>
        <fullName evidence="10">N-acetylglucosamine-6-phosphate deacetylase</fullName>
    </submittedName>
</protein>
<dbReference type="InterPro" id="IPR003764">
    <property type="entry name" value="GlcNAc_6-P_deAcase"/>
</dbReference>
<feature type="binding site" evidence="7">
    <location>
        <position position="244"/>
    </location>
    <ligand>
        <name>substrate</name>
    </ligand>
</feature>
<keyword evidence="4 5" id="KW-0119">Carbohydrate metabolism</keyword>
<dbReference type="GO" id="GO:0006046">
    <property type="term" value="P:N-acetylglucosamine catabolic process"/>
    <property type="evidence" value="ECO:0007669"/>
    <property type="project" value="TreeGrafter"/>
</dbReference>
<dbReference type="Gene3D" id="2.30.40.10">
    <property type="entry name" value="Urease, subunit C, domain 1"/>
    <property type="match status" value="1"/>
</dbReference>
<feature type="active site" description="Proton donor/acceptor" evidence="6">
    <location>
        <position position="291"/>
    </location>
</feature>
<evidence type="ECO:0000256" key="5">
    <source>
        <dbReference type="PIRNR" id="PIRNR038994"/>
    </source>
</evidence>
<evidence type="ECO:0000256" key="7">
    <source>
        <dbReference type="PIRSR" id="PIRSR038994-2"/>
    </source>
</evidence>
<evidence type="ECO:0000256" key="1">
    <source>
        <dbReference type="ARBA" id="ARBA00010716"/>
    </source>
</evidence>
<dbReference type="Gene3D" id="3.20.20.140">
    <property type="entry name" value="Metal-dependent hydrolases"/>
    <property type="match status" value="1"/>
</dbReference>
<feature type="binding site" evidence="7">
    <location>
        <position position="268"/>
    </location>
    <ligand>
        <name>substrate</name>
    </ligand>
</feature>
<reference evidence="11" key="1">
    <citation type="submission" date="2016-10" db="EMBL/GenBank/DDBJ databases">
        <authorList>
            <person name="Varghese N."/>
            <person name="Submissions S."/>
        </authorList>
    </citation>
    <scope>NUCLEOTIDE SEQUENCE [LARGE SCALE GENOMIC DNA]</scope>
    <source>
        <strain evidence="11">P18</strain>
    </source>
</reference>
<dbReference type="InterPro" id="IPR032466">
    <property type="entry name" value="Metal_Hydrolase"/>
</dbReference>
<feature type="binding site" evidence="7">
    <location>
        <position position="157"/>
    </location>
    <ligand>
        <name>substrate</name>
    </ligand>
</feature>
<evidence type="ECO:0000256" key="6">
    <source>
        <dbReference type="PIRSR" id="PIRSR038994-1"/>
    </source>
</evidence>
<name>A0A1I5RHI0_9FIRM</name>
<dbReference type="InterPro" id="IPR011059">
    <property type="entry name" value="Metal-dep_hydrolase_composite"/>
</dbReference>
<feature type="domain" description="Amidohydrolase-related" evidence="9">
    <location>
        <begin position="63"/>
        <end position="395"/>
    </location>
</feature>
<organism evidence="10 11">
    <name type="scientific">Butyrivibrio proteoclasticus</name>
    <dbReference type="NCBI Taxonomy" id="43305"/>
    <lineage>
        <taxon>Bacteria</taxon>
        <taxon>Bacillati</taxon>
        <taxon>Bacillota</taxon>
        <taxon>Clostridia</taxon>
        <taxon>Lachnospirales</taxon>
        <taxon>Lachnospiraceae</taxon>
        <taxon>Butyrivibrio</taxon>
    </lineage>
</organism>
<dbReference type="SUPFAM" id="SSF51556">
    <property type="entry name" value="Metallo-dependent hydrolases"/>
    <property type="match status" value="1"/>
</dbReference>
<dbReference type="GO" id="GO:0046872">
    <property type="term" value="F:metal ion binding"/>
    <property type="evidence" value="ECO:0007669"/>
    <property type="project" value="UniProtKB-KW"/>
</dbReference>
<dbReference type="PANTHER" id="PTHR11113">
    <property type="entry name" value="N-ACETYLGLUCOSAMINE-6-PHOSPHATE DEACETYLASE"/>
    <property type="match status" value="1"/>
</dbReference>
<evidence type="ECO:0000256" key="8">
    <source>
        <dbReference type="PIRSR" id="PIRSR038994-3"/>
    </source>
</evidence>
<sequence length="399" mass="42777">MGNDTCAMSVMEENVMVITNGYVFRDNSEFEDCNVFVSDGKISKIAAGDTTSNEEVLDASDCFVIPGLIDLHFHGAVGEDVCDGTIEGFKKIAEYELKNGITSICPAMMTLPEEELIDDIKTGKEFRDGVGKDHGRYAELLGFNMEGPFISPVKKGAQNEKFIKKADAAMAERFIEAGDGLVKIIGLAPEESPNYAEYIESVKDKVIVSLAHTNSDYETAMNAIEHGASHIVHLYNAMTGLTHRAPGVVGAAFDSKKVTSEIICDGIHIAPAAVRIAFDEIGADKMVLISDSMRATGLEDGIYTLGGLDVEKKGSLCTLKGTDTIAGSATNLFDCMINCHTKMNIPLGTAIGSATFNPAKVLGVSDRLGSISEGKQADMLILDKNFGLKHVIKNGILVY</sequence>
<evidence type="ECO:0000256" key="3">
    <source>
        <dbReference type="ARBA" id="ARBA00022801"/>
    </source>
</evidence>
<feature type="binding site" evidence="7">
    <location>
        <begin position="325"/>
        <end position="327"/>
    </location>
    <ligand>
        <name>substrate</name>
    </ligand>
</feature>
<proteinExistence type="inferred from homology"/>
<gene>
    <name evidence="10" type="ORF">SAMN04487928_10430</name>
</gene>
<keyword evidence="11" id="KW-1185">Reference proteome</keyword>
<dbReference type="NCBIfam" id="TIGR00221">
    <property type="entry name" value="nagA"/>
    <property type="match status" value="1"/>
</dbReference>
<accession>A0A1I5RHI0</accession>
<dbReference type="EMBL" id="FOXO01000004">
    <property type="protein sequence ID" value="SFP57998.1"/>
    <property type="molecule type" value="Genomic_DNA"/>
</dbReference>
<comment type="cofactor">
    <cofactor evidence="8">
        <name>a divalent metal cation</name>
        <dbReference type="ChEBI" id="CHEBI:60240"/>
    </cofactor>
    <text evidence="8">Binds 1 divalent metal cation per subunit.</text>
</comment>
<dbReference type="PIRSF" id="PIRSF038994">
    <property type="entry name" value="NagA"/>
    <property type="match status" value="1"/>
</dbReference>
<feature type="binding site" evidence="8">
    <location>
        <position position="212"/>
    </location>
    <ligand>
        <name>Zn(2+)</name>
        <dbReference type="ChEBI" id="CHEBI:29105"/>
    </ligand>
</feature>
<dbReference type="InterPro" id="IPR006680">
    <property type="entry name" value="Amidohydro-rel"/>
</dbReference>
<evidence type="ECO:0000259" key="9">
    <source>
        <dbReference type="Pfam" id="PF01979"/>
    </source>
</evidence>
<dbReference type="Pfam" id="PF01979">
    <property type="entry name" value="Amidohydro_1"/>
    <property type="match status" value="1"/>
</dbReference>
<feature type="binding site" evidence="7">
    <location>
        <begin position="236"/>
        <end position="237"/>
    </location>
    <ligand>
        <name>substrate</name>
    </ligand>
</feature>
<feature type="binding site" evidence="8">
    <location>
        <position position="233"/>
    </location>
    <ligand>
        <name>Zn(2+)</name>
        <dbReference type="ChEBI" id="CHEBI:29105"/>
    </ligand>
</feature>
<dbReference type="RefSeq" id="WP_330391720.1">
    <property type="nucleotide sequence ID" value="NZ_FOXO01000004.1"/>
</dbReference>
<dbReference type="SUPFAM" id="SSF51338">
    <property type="entry name" value="Composite domain of metallo-dependent hydrolases"/>
    <property type="match status" value="1"/>
</dbReference>
<keyword evidence="3 5" id="KW-0378">Hydrolase</keyword>
<dbReference type="PANTHER" id="PTHR11113:SF14">
    <property type="entry name" value="N-ACETYLGLUCOSAMINE-6-PHOSPHATE DEACETYLASE"/>
    <property type="match status" value="1"/>
</dbReference>